<keyword evidence="8" id="KW-1185">Reference proteome</keyword>
<feature type="domain" description="GtrA/DPMS transmembrane" evidence="6">
    <location>
        <begin position="23"/>
        <end position="132"/>
    </location>
</feature>
<dbReference type="RefSeq" id="WP_096399831.1">
    <property type="nucleotide sequence ID" value="NZ_AP017368.1"/>
</dbReference>
<dbReference type="OrthoDB" id="5460094at2"/>
<dbReference type="KEGG" id="dtr:RSDT_0806"/>
<feature type="transmembrane region" description="Helical" evidence="5">
    <location>
        <begin position="112"/>
        <end position="132"/>
    </location>
</feature>
<dbReference type="Pfam" id="PF04138">
    <property type="entry name" value="GtrA_DPMS_TM"/>
    <property type="match status" value="1"/>
</dbReference>
<evidence type="ECO:0000256" key="2">
    <source>
        <dbReference type="ARBA" id="ARBA00022692"/>
    </source>
</evidence>
<evidence type="ECO:0000256" key="3">
    <source>
        <dbReference type="ARBA" id="ARBA00022989"/>
    </source>
</evidence>
<feature type="transmembrane region" description="Helical" evidence="5">
    <location>
        <begin position="21"/>
        <end position="42"/>
    </location>
</feature>
<keyword evidence="7" id="KW-0808">Transferase</keyword>
<keyword evidence="2 5" id="KW-0812">Transmembrane</keyword>
<keyword evidence="3 5" id="KW-1133">Transmembrane helix</keyword>
<evidence type="ECO:0000256" key="4">
    <source>
        <dbReference type="ARBA" id="ARBA00023136"/>
    </source>
</evidence>
<dbReference type="InterPro" id="IPR007267">
    <property type="entry name" value="GtrA_DPMS_TM"/>
</dbReference>
<evidence type="ECO:0000259" key="6">
    <source>
        <dbReference type="Pfam" id="PF04138"/>
    </source>
</evidence>
<name>A0A1J1DYW2_9BACT</name>
<evidence type="ECO:0000313" key="8">
    <source>
        <dbReference type="Proteomes" id="UP000242645"/>
    </source>
</evidence>
<evidence type="ECO:0000313" key="7">
    <source>
        <dbReference type="EMBL" id="BAV92318.1"/>
    </source>
</evidence>
<dbReference type="GO" id="GO:0016020">
    <property type="term" value="C:membrane"/>
    <property type="evidence" value="ECO:0007669"/>
    <property type="project" value="UniProtKB-SubCell"/>
</dbReference>
<dbReference type="Proteomes" id="UP000242645">
    <property type="component" value="Chromosome"/>
</dbReference>
<comment type="subcellular location">
    <subcellularLocation>
        <location evidence="1">Membrane</location>
        <topology evidence="1">Multi-pass membrane protein</topology>
    </subcellularLocation>
</comment>
<feature type="transmembrane region" description="Helical" evidence="5">
    <location>
        <begin position="48"/>
        <end position="67"/>
    </location>
</feature>
<sequence>MITHRWDDLRDFTRALLASRLTRFVMMGGAATFYYVLFGLLFVNTCGLPVLFGNAPAYFVGFFVFWAGQNSWTFQAKVIHKTMLPHYVAVHLTGLGINSVLVWLLMHYKPAMLVAALFVAVSAYLLCNRFVFQNASAGKYA</sequence>
<evidence type="ECO:0000256" key="5">
    <source>
        <dbReference type="SAM" id="Phobius"/>
    </source>
</evidence>
<proteinExistence type="predicted"/>
<dbReference type="EMBL" id="AP017368">
    <property type="protein sequence ID" value="BAV92318.1"/>
    <property type="molecule type" value="Genomic_DNA"/>
</dbReference>
<accession>A0A1J1DYW2</accession>
<organism evidence="7 8">
    <name type="scientific">Candidatus Desulfovibrio trichonymphae</name>
    <dbReference type="NCBI Taxonomy" id="1725232"/>
    <lineage>
        <taxon>Bacteria</taxon>
        <taxon>Pseudomonadati</taxon>
        <taxon>Thermodesulfobacteriota</taxon>
        <taxon>Desulfovibrionia</taxon>
        <taxon>Desulfovibrionales</taxon>
        <taxon>Desulfovibrionaceae</taxon>
        <taxon>Desulfovibrio</taxon>
    </lineage>
</organism>
<keyword evidence="4 5" id="KW-0472">Membrane</keyword>
<gene>
    <name evidence="7" type="ORF">RSDT_0806</name>
</gene>
<evidence type="ECO:0000256" key="1">
    <source>
        <dbReference type="ARBA" id="ARBA00004141"/>
    </source>
</evidence>
<feature type="transmembrane region" description="Helical" evidence="5">
    <location>
        <begin position="87"/>
        <end position="106"/>
    </location>
</feature>
<dbReference type="AlphaFoldDB" id="A0A1J1DYW2"/>
<protein>
    <submittedName>
        <fullName evidence="7">Uncharacterized glycosyltransferase</fullName>
    </submittedName>
</protein>
<dbReference type="GO" id="GO:0016740">
    <property type="term" value="F:transferase activity"/>
    <property type="evidence" value="ECO:0007669"/>
    <property type="project" value="UniProtKB-KW"/>
</dbReference>
<dbReference type="GO" id="GO:0000271">
    <property type="term" value="P:polysaccharide biosynthetic process"/>
    <property type="evidence" value="ECO:0007669"/>
    <property type="project" value="InterPro"/>
</dbReference>
<reference evidence="7 8" key="1">
    <citation type="journal article" date="2017" name="ISME J.">
        <title>Genome of 'Ca. Desulfovibrio trichonymphae', an H2-oxidizing bacterium in a tripartite symbiotic system within a protist cell in the termite gut.</title>
        <authorList>
            <person name="Kuwahara H."/>
            <person name="Yuki M."/>
            <person name="Izawa K."/>
            <person name="Ohkuma M."/>
            <person name="Hongoh Y."/>
        </authorList>
    </citation>
    <scope>NUCLEOTIDE SEQUENCE [LARGE SCALE GENOMIC DNA]</scope>
    <source>
        <strain evidence="7 8">Rs-N31</strain>
    </source>
</reference>